<dbReference type="EMBL" id="JBHLZN010000003">
    <property type="protein sequence ID" value="MFB9886796.1"/>
    <property type="molecule type" value="Genomic_DNA"/>
</dbReference>
<evidence type="ECO:0000256" key="1">
    <source>
        <dbReference type="ARBA" id="ARBA00004651"/>
    </source>
</evidence>
<dbReference type="Proteomes" id="UP001589628">
    <property type="component" value="Unassembled WGS sequence"/>
</dbReference>
<dbReference type="InterPro" id="IPR010432">
    <property type="entry name" value="RDD"/>
</dbReference>
<gene>
    <name evidence="8" type="ORF">ACFFLH_10260</name>
</gene>
<evidence type="ECO:0000256" key="4">
    <source>
        <dbReference type="ARBA" id="ARBA00022989"/>
    </source>
</evidence>
<evidence type="ECO:0000313" key="9">
    <source>
        <dbReference type="Proteomes" id="UP001589628"/>
    </source>
</evidence>
<feature type="transmembrane region" description="Helical" evidence="6">
    <location>
        <begin position="26"/>
        <end position="48"/>
    </location>
</feature>
<evidence type="ECO:0000256" key="5">
    <source>
        <dbReference type="ARBA" id="ARBA00023136"/>
    </source>
</evidence>
<comment type="subcellular location">
    <subcellularLocation>
        <location evidence="1">Cell membrane</location>
        <topology evidence="1">Multi-pass membrane protein</topology>
    </subcellularLocation>
</comment>
<evidence type="ECO:0000313" key="8">
    <source>
        <dbReference type="EMBL" id="MFB9886796.1"/>
    </source>
</evidence>
<evidence type="ECO:0000256" key="6">
    <source>
        <dbReference type="SAM" id="Phobius"/>
    </source>
</evidence>
<feature type="domain" description="RDD" evidence="7">
    <location>
        <begin position="16"/>
        <end position="145"/>
    </location>
</feature>
<feature type="transmembrane region" description="Helical" evidence="6">
    <location>
        <begin position="110"/>
        <end position="133"/>
    </location>
</feature>
<evidence type="ECO:0000256" key="2">
    <source>
        <dbReference type="ARBA" id="ARBA00022475"/>
    </source>
</evidence>
<keyword evidence="9" id="KW-1185">Reference proteome</keyword>
<protein>
    <submittedName>
        <fullName evidence="8">RDD family protein</fullName>
    </submittedName>
</protein>
<dbReference type="PANTHER" id="PTHR36115">
    <property type="entry name" value="PROLINE-RICH ANTIGEN HOMOLOG-RELATED"/>
    <property type="match status" value="1"/>
</dbReference>
<feature type="transmembrane region" description="Helical" evidence="6">
    <location>
        <begin position="68"/>
        <end position="89"/>
    </location>
</feature>
<keyword evidence="2" id="KW-1003">Cell membrane</keyword>
<accession>A0ABV5ZC05</accession>
<sequence>MPRRFADADTASQLPPASLWRRLAAIFYDFLLCVAMLMVVTGILLLISNQDVPLGETQAIGGPVYKSILFLSLFVFFAKFWTWPGQTLGMQSWRIRVQNRDGSPISLMQAMLRFFAAWLSAACFGLGYLWMLWDKEGLTWHDRFSESRVVVVPKILRE</sequence>
<organism evidence="8 9">
    <name type="scientific">Balneatrix alpica</name>
    <dbReference type="NCBI Taxonomy" id="75684"/>
    <lineage>
        <taxon>Bacteria</taxon>
        <taxon>Pseudomonadati</taxon>
        <taxon>Pseudomonadota</taxon>
        <taxon>Gammaproteobacteria</taxon>
        <taxon>Oceanospirillales</taxon>
        <taxon>Balneatrichaceae</taxon>
        <taxon>Balneatrix</taxon>
    </lineage>
</organism>
<dbReference type="PANTHER" id="PTHR36115:SF10">
    <property type="entry name" value="RDD DOMAIN-CONTAINING PROTEIN"/>
    <property type="match status" value="1"/>
</dbReference>
<name>A0ABV5ZC05_9GAMM</name>
<keyword evidence="3 6" id="KW-0812">Transmembrane</keyword>
<keyword evidence="4 6" id="KW-1133">Transmembrane helix</keyword>
<keyword evidence="5 6" id="KW-0472">Membrane</keyword>
<proteinExistence type="predicted"/>
<comment type="caution">
    <text evidence="8">The sequence shown here is derived from an EMBL/GenBank/DDBJ whole genome shotgun (WGS) entry which is preliminary data.</text>
</comment>
<evidence type="ECO:0000256" key="3">
    <source>
        <dbReference type="ARBA" id="ARBA00022692"/>
    </source>
</evidence>
<dbReference type="Pfam" id="PF06271">
    <property type="entry name" value="RDD"/>
    <property type="match status" value="1"/>
</dbReference>
<dbReference type="InterPro" id="IPR051791">
    <property type="entry name" value="Pra-immunoreactive"/>
</dbReference>
<evidence type="ECO:0000259" key="7">
    <source>
        <dbReference type="Pfam" id="PF06271"/>
    </source>
</evidence>
<dbReference type="RefSeq" id="WP_027312362.1">
    <property type="nucleotide sequence ID" value="NZ_JBHLZN010000003.1"/>
</dbReference>
<reference evidence="8 9" key="1">
    <citation type="submission" date="2024-09" db="EMBL/GenBank/DDBJ databases">
        <authorList>
            <person name="Sun Q."/>
            <person name="Mori K."/>
        </authorList>
    </citation>
    <scope>NUCLEOTIDE SEQUENCE [LARGE SCALE GENOMIC DNA]</scope>
    <source>
        <strain evidence="8 9">ATCC 51285</strain>
    </source>
</reference>